<keyword evidence="2" id="KW-0238">DNA-binding</keyword>
<keyword evidence="6" id="KW-1185">Reference proteome</keyword>
<dbReference type="SMART" id="SM00354">
    <property type="entry name" value="HTH_LACI"/>
    <property type="match status" value="1"/>
</dbReference>
<dbReference type="Pfam" id="PF00356">
    <property type="entry name" value="LacI"/>
    <property type="match status" value="1"/>
</dbReference>
<dbReference type="Pfam" id="PF13377">
    <property type="entry name" value="Peripla_BP_3"/>
    <property type="match status" value="1"/>
</dbReference>
<keyword evidence="1" id="KW-0805">Transcription regulation</keyword>
<evidence type="ECO:0000256" key="2">
    <source>
        <dbReference type="ARBA" id="ARBA00023125"/>
    </source>
</evidence>
<name>A0ABX8WLR7_9HYPH</name>
<dbReference type="SUPFAM" id="SSF47413">
    <property type="entry name" value="lambda repressor-like DNA-binding domains"/>
    <property type="match status" value="1"/>
</dbReference>
<evidence type="ECO:0000259" key="4">
    <source>
        <dbReference type="PROSITE" id="PS50932"/>
    </source>
</evidence>
<gene>
    <name evidence="5" type="ORF">K1X15_03405</name>
</gene>
<dbReference type="InterPro" id="IPR000843">
    <property type="entry name" value="HTH_LacI"/>
</dbReference>
<dbReference type="PROSITE" id="PS50932">
    <property type="entry name" value="HTH_LACI_2"/>
    <property type="match status" value="1"/>
</dbReference>
<dbReference type="InterPro" id="IPR010982">
    <property type="entry name" value="Lambda_DNA-bd_dom_sf"/>
</dbReference>
<dbReference type="Gene3D" id="3.40.50.2300">
    <property type="match status" value="2"/>
</dbReference>
<dbReference type="InterPro" id="IPR046335">
    <property type="entry name" value="LacI/GalR-like_sensor"/>
</dbReference>
<dbReference type="RefSeq" id="WP_220306086.1">
    <property type="nucleotide sequence ID" value="NZ_CP080590.1"/>
</dbReference>
<dbReference type="InterPro" id="IPR028082">
    <property type="entry name" value="Peripla_BP_I"/>
</dbReference>
<dbReference type="PANTHER" id="PTHR30146">
    <property type="entry name" value="LACI-RELATED TRANSCRIPTIONAL REPRESSOR"/>
    <property type="match status" value="1"/>
</dbReference>
<dbReference type="EMBL" id="CP080590">
    <property type="protein sequence ID" value="QYO77632.1"/>
    <property type="molecule type" value="Genomic_DNA"/>
</dbReference>
<dbReference type="Proteomes" id="UP000825799">
    <property type="component" value="Chromosome"/>
</dbReference>
<organism evidence="5 6">
    <name type="scientific">Devosia salina</name>
    <dbReference type="NCBI Taxonomy" id="2860336"/>
    <lineage>
        <taxon>Bacteria</taxon>
        <taxon>Pseudomonadati</taxon>
        <taxon>Pseudomonadota</taxon>
        <taxon>Alphaproteobacteria</taxon>
        <taxon>Hyphomicrobiales</taxon>
        <taxon>Devosiaceae</taxon>
        <taxon>Devosia</taxon>
    </lineage>
</organism>
<proteinExistence type="predicted"/>
<accession>A0ABX8WLR7</accession>
<feature type="domain" description="HTH lacI-type" evidence="4">
    <location>
        <begin position="13"/>
        <end position="67"/>
    </location>
</feature>
<evidence type="ECO:0000313" key="5">
    <source>
        <dbReference type="EMBL" id="QYO77632.1"/>
    </source>
</evidence>
<sequence length="344" mass="37566">MAQKNGETRSGRITIREVAEDAGVSVAAVSKVLRDAYGVSDALRAKVRASMDKLGYRPLAAARGMRGQTYTIGLVLPDIRNPFFADIMVGVNNALERTQYRSMIGISQGSAQGELAIVEAMIDRQMDGIILIGSTEDRANLDVIAAKKPLVTIGHHDPEADHFDTVNNNDQQGGLLAVRHLVAAGYNNIAMISLRSGTSTILAERELGYRRGMVEAGLGNQINIQQIPQTLREVQIAARRLLQGPNRPDAIFCWTDFIALEVISVATELGLRIPEDIGMVGYDNTMFCDFAQNSLSSIDQSGELLGLQATRLLIERIKGRTEAEHFVVPPRLVVRRSTSRQKSA</sequence>
<evidence type="ECO:0000256" key="3">
    <source>
        <dbReference type="ARBA" id="ARBA00023163"/>
    </source>
</evidence>
<dbReference type="PROSITE" id="PS00356">
    <property type="entry name" value="HTH_LACI_1"/>
    <property type="match status" value="1"/>
</dbReference>
<evidence type="ECO:0000313" key="6">
    <source>
        <dbReference type="Proteomes" id="UP000825799"/>
    </source>
</evidence>
<dbReference type="SUPFAM" id="SSF53822">
    <property type="entry name" value="Periplasmic binding protein-like I"/>
    <property type="match status" value="1"/>
</dbReference>
<dbReference type="Gene3D" id="1.10.260.40">
    <property type="entry name" value="lambda repressor-like DNA-binding domains"/>
    <property type="match status" value="1"/>
</dbReference>
<evidence type="ECO:0000256" key="1">
    <source>
        <dbReference type="ARBA" id="ARBA00023015"/>
    </source>
</evidence>
<dbReference type="CDD" id="cd06267">
    <property type="entry name" value="PBP1_LacI_sugar_binding-like"/>
    <property type="match status" value="1"/>
</dbReference>
<protein>
    <submittedName>
        <fullName evidence="5">LacI family transcriptional regulator</fullName>
    </submittedName>
</protein>
<keyword evidence="3" id="KW-0804">Transcription</keyword>
<dbReference type="CDD" id="cd01392">
    <property type="entry name" value="HTH_LacI"/>
    <property type="match status" value="1"/>
</dbReference>
<reference evidence="5 6" key="1">
    <citation type="submission" date="2021-08" db="EMBL/GenBank/DDBJ databases">
        <title>Devosia salina sp. nov., isolated from the South China Sea sediment.</title>
        <authorList>
            <person name="Zhou Z."/>
        </authorList>
    </citation>
    <scope>NUCLEOTIDE SEQUENCE [LARGE SCALE GENOMIC DNA]</scope>
    <source>
        <strain evidence="5 6">SCS-3</strain>
    </source>
</reference>
<dbReference type="PANTHER" id="PTHR30146:SF109">
    <property type="entry name" value="HTH-TYPE TRANSCRIPTIONAL REGULATOR GALS"/>
    <property type="match status" value="1"/>
</dbReference>